<proteinExistence type="inferred from homology"/>
<sequence length="296" mass="32913">MSMVTVAATQMACSWNRDENIARAEKLVRQAAGQGAQIILIQELFEAPYFCIDQSPEHFALAQEVDNSPLIAHFQALAKELEVVLPLSFFERAGNAYYNSLVVIDADGAVLDLYRKTHIPNGPGYQEKQFFTPGDTGFKVWQTRYAKIGVGICWDQWFPETARSLALLGAELIFFPTAIGSEPQDASINSQPHWTRTQQGHAAANLVPVIASNRIGTEQSKYHDNLEITFYGSSFIADQFGELVQQADKTSECVLVHSFDLAEIAKTRASWGLFRDRRPAMYQTLLTSDGKQSGGR</sequence>
<keyword evidence="5" id="KW-1185">Reference proteome</keyword>
<comment type="similarity">
    <text evidence="2">Belongs to the carbon-nitrogen hydrolase superfamily.</text>
</comment>
<dbReference type="KEGG" id="ope:PU634_06560"/>
<dbReference type="PANTHER" id="PTHR43674">
    <property type="entry name" value="NITRILASE C965.09-RELATED"/>
    <property type="match status" value="1"/>
</dbReference>
<evidence type="ECO:0000313" key="4">
    <source>
        <dbReference type="EMBL" id="WMC12019.1"/>
    </source>
</evidence>
<reference evidence="4 5" key="1">
    <citation type="submission" date="2023-02" db="EMBL/GenBank/DDBJ databases">
        <title>Complete genome sequence of a novel bacterium Oceanimonas sp. NTOU-MSR1 isolated from marine coast sediment.</title>
        <authorList>
            <person name="Yang H.-T."/>
            <person name="Chen Y.-L."/>
            <person name="Ho Y.-N."/>
        </authorList>
    </citation>
    <scope>NUCLEOTIDE SEQUENCE [LARGE SCALE GENOMIC DNA]</scope>
    <source>
        <strain evidence="4 5">NTOU-MSR1</strain>
    </source>
</reference>
<accession>A0AA50KQX5</accession>
<dbReference type="InterPro" id="IPR050345">
    <property type="entry name" value="Aliph_Amidase/BUP"/>
</dbReference>
<dbReference type="Pfam" id="PF00795">
    <property type="entry name" value="CN_hydrolase"/>
    <property type="match status" value="1"/>
</dbReference>
<dbReference type="PROSITE" id="PS50263">
    <property type="entry name" value="CN_HYDROLASE"/>
    <property type="match status" value="1"/>
</dbReference>
<dbReference type="RefSeq" id="WP_306763256.1">
    <property type="nucleotide sequence ID" value="NZ_CP118224.1"/>
</dbReference>
<evidence type="ECO:0000259" key="3">
    <source>
        <dbReference type="PROSITE" id="PS50263"/>
    </source>
</evidence>
<dbReference type="Proteomes" id="UP001223802">
    <property type="component" value="Chromosome"/>
</dbReference>
<evidence type="ECO:0000313" key="5">
    <source>
        <dbReference type="Proteomes" id="UP001223802"/>
    </source>
</evidence>
<organism evidence="4 5">
    <name type="scientific">Oceanimonas pelagia</name>
    <dbReference type="NCBI Taxonomy" id="3028314"/>
    <lineage>
        <taxon>Bacteria</taxon>
        <taxon>Pseudomonadati</taxon>
        <taxon>Pseudomonadota</taxon>
        <taxon>Gammaproteobacteria</taxon>
        <taxon>Aeromonadales</taxon>
        <taxon>Aeromonadaceae</taxon>
        <taxon>Oceanimonas</taxon>
    </lineage>
</organism>
<keyword evidence="1 4" id="KW-0378">Hydrolase</keyword>
<dbReference type="InterPro" id="IPR017755">
    <property type="entry name" value="N-carbamoylputrescine_amidase"/>
</dbReference>
<dbReference type="GO" id="GO:0033388">
    <property type="term" value="P:putrescine biosynthetic process from arginine"/>
    <property type="evidence" value="ECO:0007669"/>
    <property type="project" value="TreeGrafter"/>
</dbReference>
<dbReference type="NCBIfam" id="TIGR03381">
    <property type="entry name" value="agmatine_aguB"/>
    <property type="match status" value="1"/>
</dbReference>
<dbReference type="EMBL" id="CP118224">
    <property type="protein sequence ID" value="WMC12019.1"/>
    <property type="molecule type" value="Genomic_DNA"/>
</dbReference>
<feature type="domain" description="CN hydrolase" evidence="3">
    <location>
        <begin position="4"/>
        <end position="261"/>
    </location>
</feature>
<dbReference type="PANTHER" id="PTHR43674:SF2">
    <property type="entry name" value="BETA-UREIDOPROPIONASE"/>
    <property type="match status" value="1"/>
</dbReference>
<evidence type="ECO:0000256" key="2">
    <source>
        <dbReference type="ARBA" id="ARBA00034122"/>
    </source>
</evidence>
<dbReference type="CDD" id="cd07573">
    <property type="entry name" value="CPA"/>
    <property type="match status" value="1"/>
</dbReference>
<name>A0AA50KQX5_9GAMM</name>
<dbReference type="InterPro" id="IPR036526">
    <property type="entry name" value="C-N_Hydrolase_sf"/>
</dbReference>
<dbReference type="Gene3D" id="3.60.110.10">
    <property type="entry name" value="Carbon-nitrogen hydrolase"/>
    <property type="match status" value="1"/>
</dbReference>
<evidence type="ECO:0000256" key="1">
    <source>
        <dbReference type="ARBA" id="ARBA00022801"/>
    </source>
</evidence>
<dbReference type="SUPFAM" id="SSF56317">
    <property type="entry name" value="Carbon-nitrogen hydrolase"/>
    <property type="match status" value="1"/>
</dbReference>
<dbReference type="AlphaFoldDB" id="A0AA50KQX5"/>
<protein>
    <submittedName>
        <fullName evidence="4">N-carbamoylputrescine amidase</fullName>
        <ecNumber evidence="4">3.5.1.53</ecNumber>
    </submittedName>
</protein>
<gene>
    <name evidence="4" type="primary">aguB</name>
    <name evidence="4" type="ORF">PU634_06560</name>
</gene>
<dbReference type="EC" id="3.5.1.53" evidence="4"/>
<dbReference type="InterPro" id="IPR003010">
    <property type="entry name" value="C-N_Hydrolase"/>
</dbReference>
<dbReference type="GO" id="GO:0050126">
    <property type="term" value="F:N-carbamoylputrescine amidase activity"/>
    <property type="evidence" value="ECO:0007669"/>
    <property type="project" value="UniProtKB-EC"/>
</dbReference>